<keyword evidence="4" id="KW-1185">Reference proteome</keyword>
<gene>
    <name evidence="3" type="ORF">QTO34_015047</name>
</gene>
<feature type="coiled-coil region" evidence="1">
    <location>
        <begin position="305"/>
        <end position="332"/>
    </location>
</feature>
<evidence type="ECO:0000256" key="2">
    <source>
        <dbReference type="SAM" id="MobiDB-lite"/>
    </source>
</evidence>
<dbReference type="EMBL" id="JAULJE010000005">
    <property type="protein sequence ID" value="KAK1342291.1"/>
    <property type="molecule type" value="Genomic_DNA"/>
</dbReference>
<evidence type="ECO:0000313" key="3">
    <source>
        <dbReference type="EMBL" id="KAK1342291.1"/>
    </source>
</evidence>
<organism evidence="3 4">
    <name type="scientific">Cnephaeus nilssonii</name>
    <name type="common">Northern bat</name>
    <name type="synonym">Eptesicus nilssonii</name>
    <dbReference type="NCBI Taxonomy" id="3371016"/>
    <lineage>
        <taxon>Eukaryota</taxon>
        <taxon>Metazoa</taxon>
        <taxon>Chordata</taxon>
        <taxon>Craniata</taxon>
        <taxon>Vertebrata</taxon>
        <taxon>Euteleostomi</taxon>
        <taxon>Mammalia</taxon>
        <taxon>Eutheria</taxon>
        <taxon>Laurasiatheria</taxon>
        <taxon>Chiroptera</taxon>
        <taxon>Yangochiroptera</taxon>
        <taxon>Vespertilionidae</taxon>
        <taxon>Cnephaeus</taxon>
    </lineage>
</organism>
<proteinExistence type="predicted"/>
<feature type="compositionally biased region" description="Low complexity" evidence="2">
    <location>
        <begin position="211"/>
        <end position="225"/>
    </location>
</feature>
<evidence type="ECO:0000256" key="1">
    <source>
        <dbReference type="SAM" id="Coils"/>
    </source>
</evidence>
<name>A0AA40I429_CNENI</name>
<feature type="region of interest" description="Disordered" evidence="2">
    <location>
        <begin position="164"/>
        <end position="299"/>
    </location>
</feature>
<reference evidence="3" key="1">
    <citation type="submission" date="2023-06" db="EMBL/GenBank/DDBJ databases">
        <title>Reference genome for the Northern bat (Eptesicus nilssonii), a most northern bat species.</title>
        <authorList>
            <person name="Laine V.N."/>
            <person name="Pulliainen A.T."/>
            <person name="Lilley T.M."/>
        </authorList>
    </citation>
    <scope>NUCLEOTIDE SEQUENCE</scope>
    <source>
        <strain evidence="3">BLF_Eptnil</strain>
        <tissue evidence="3">Kidney</tissue>
    </source>
</reference>
<evidence type="ECO:0000313" key="4">
    <source>
        <dbReference type="Proteomes" id="UP001177744"/>
    </source>
</evidence>
<protein>
    <submittedName>
        <fullName evidence="3">Uncharacterized protein</fullName>
    </submittedName>
</protein>
<dbReference type="Proteomes" id="UP001177744">
    <property type="component" value="Unassembled WGS sequence"/>
</dbReference>
<sequence length="395" mass="42496">MAAFQESKAGGCTPEAQPAELHSHVLTISSVPATHKAAPVPGVSSLLACVESRLGISWPGSIVRLDLTNWRPTRDLRTWEAEGEDLLQIKSALDKMALQEARKAGEDLGIHAFPVMERGHGFIRTQGHVASRGPRGCVASPGPRCARLPPDPGPSLTRIQGDMASPGPGIQLHLDPGAHGLSQTQGRVASPGSRGTWPHPDPGSSFTRTQGRVASPGPRGAPRGAWPHPDPGAHGLTQTRDLASPGPRGAWPHLDPGARSLSQTQGRVASPGPRCVRPHPDPGPSLTRIQGHTASPGPGIQLHLFKDLNESFKGLRENFKDLSEDFKDLSENTKDMKKDQTMGTKEDAANFQTEKASHIQQIRNQNGLVHQQKPWQQQAAFRKDIANTDLRSYLN</sequence>
<dbReference type="AlphaFoldDB" id="A0AA40I429"/>
<accession>A0AA40I429</accession>
<keyword evidence="1" id="KW-0175">Coiled coil</keyword>
<comment type="caution">
    <text evidence="3">The sequence shown here is derived from an EMBL/GenBank/DDBJ whole genome shotgun (WGS) entry which is preliminary data.</text>
</comment>